<dbReference type="Pfam" id="PF01261">
    <property type="entry name" value="AP_endonuc_2"/>
    <property type="match status" value="1"/>
</dbReference>
<dbReference type="STRING" id="44252.DJ90_3630"/>
<sequence length="256" mass="28564">MAKVGLQLYTVRDHLERDFEGTLRKVAELGYKGVEFAGFYGRTVGQVQQILQETGLVAVGAHTAYDRLKAALDEEIAFNKAIGNRYIVVPYLSEEDRNRWPEVIEDLKKFGERCKQEEMILCYHNHDFELTQSLNGKPVLDAIYEQVPASLLHMELDSCWVAFAGADPLAYIATYRDRLPLVHWKDVLKKPDGSPETVELGRGEVAVAAIGDAAIDAGAEWLIVEQDHCAGDSLESIAASMEWVRAYAEKGGKLHV</sequence>
<dbReference type="PATRIC" id="fig|44252.3.peg.2132"/>
<dbReference type="EMBL" id="JMQA01000021">
    <property type="protein sequence ID" value="KFN09831.1"/>
    <property type="molecule type" value="Genomic_DNA"/>
</dbReference>
<dbReference type="GeneID" id="77006351"/>
<keyword evidence="2" id="KW-0413">Isomerase</keyword>
<name>A0A091A0G2_PAEMA</name>
<dbReference type="PANTHER" id="PTHR12110">
    <property type="entry name" value="HYDROXYPYRUVATE ISOMERASE"/>
    <property type="match status" value="1"/>
</dbReference>
<evidence type="ECO:0000313" key="4">
    <source>
        <dbReference type="Proteomes" id="UP000029278"/>
    </source>
</evidence>
<organism evidence="2 4">
    <name type="scientific">Paenibacillus macerans</name>
    <name type="common">Bacillus macerans</name>
    <dbReference type="NCBI Taxonomy" id="44252"/>
    <lineage>
        <taxon>Bacteria</taxon>
        <taxon>Bacillati</taxon>
        <taxon>Bacillota</taxon>
        <taxon>Bacilli</taxon>
        <taxon>Bacillales</taxon>
        <taxon>Paenibacillaceae</taxon>
        <taxon>Paenibacillus</taxon>
    </lineage>
</organism>
<accession>A0A091A0G2</accession>
<dbReference type="GO" id="GO:0016853">
    <property type="term" value="F:isomerase activity"/>
    <property type="evidence" value="ECO:0007669"/>
    <property type="project" value="UniProtKB-KW"/>
</dbReference>
<dbReference type="HOGENOM" id="CLU_059523_1_0_9"/>
<evidence type="ECO:0000313" key="2">
    <source>
        <dbReference type="EMBL" id="KFN09831.1"/>
    </source>
</evidence>
<comment type="caution">
    <text evidence="2">The sequence shown here is derived from an EMBL/GenBank/DDBJ whole genome shotgun (WGS) entry which is preliminary data.</text>
</comment>
<evidence type="ECO:0000313" key="3">
    <source>
        <dbReference type="EMBL" id="MUG22629.1"/>
    </source>
</evidence>
<dbReference type="AlphaFoldDB" id="A0A091A0G2"/>
<dbReference type="InterPro" id="IPR050312">
    <property type="entry name" value="IolE/XylAMocC-like"/>
</dbReference>
<keyword evidence="4" id="KW-1185">Reference proteome</keyword>
<dbReference type="InterPro" id="IPR036237">
    <property type="entry name" value="Xyl_isomerase-like_sf"/>
</dbReference>
<dbReference type="OrthoDB" id="9798407at2"/>
<dbReference type="SUPFAM" id="SSF51658">
    <property type="entry name" value="Xylose isomerase-like"/>
    <property type="match status" value="1"/>
</dbReference>
<reference evidence="2 4" key="1">
    <citation type="submission" date="2014-04" db="EMBL/GenBank/DDBJ databases">
        <authorList>
            <person name="Bishop-Lilly K.A."/>
            <person name="Broomall S.M."/>
            <person name="Chain P.S."/>
            <person name="Chertkov O."/>
            <person name="Coyne S.R."/>
            <person name="Daligault H.E."/>
            <person name="Davenport K.W."/>
            <person name="Erkkila T."/>
            <person name="Frey K.G."/>
            <person name="Gibbons H.S."/>
            <person name="Gu W."/>
            <person name="Jaissle J."/>
            <person name="Johnson S.L."/>
            <person name="Koroleva G.I."/>
            <person name="Ladner J.T."/>
            <person name="Lo C.-C."/>
            <person name="Minogue T.D."/>
            <person name="Munk C."/>
            <person name="Palacios G.F."/>
            <person name="Redden C.L."/>
            <person name="Rosenzweig C.N."/>
            <person name="Scholz M.B."/>
            <person name="Teshima H."/>
            <person name="Xu Y."/>
        </authorList>
    </citation>
    <scope>NUCLEOTIDE SEQUENCE [LARGE SCALE GENOMIC DNA]</scope>
    <source>
        <strain evidence="2 4">8244</strain>
    </source>
</reference>
<proteinExistence type="predicted"/>
<protein>
    <submittedName>
        <fullName evidence="3">TIM barrel protein</fullName>
    </submittedName>
    <submittedName>
        <fullName evidence="2">Xylose isomerase-like TIM barrel family protein</fullName>
    </submittedName>
</protein>
<dbReference type="InterPro" id="IPR013022">
    <property type="entry name" value="Xyl_isomerase-like_TIM-brl"/>
</dbReference>
<dbReference type="EMBL" id="WNZZ01000005">
    <property type="protein sequence ID" value="MUG22629.1"/>
    <property type="molecule type" value="Genomic_DNA"/>
</dbReference>
<dbReference type="Proteomes" id="UP000029278">
    <property type="component" value="Unassembled WGS sequence"/>
</dbReference>
<dbReference type="RefSeq" id="WP_036621664.1">
    <property type="nucleotide sequence ID" value="NZ_BGML01000009.1"/>
</dbReference>
<evidence type="ECO:0000259" key="1">
    <source>
        <dbReference type="Pfam" id="PF01261"/>
    </source>
</evidence>
<feature type="domain" description="Xylose isomerase-like TIM barrel" evidence="1">
    <location>
        <begin position="23"/>
        <end position="246"/>
    </location>
</feature>
<evidence type="ECO:0000313" key="5">
    <source>
        <dbReference type="Proteomes" id="UP000442469"/>
    </source>
</evidence>
<dbReference type="PANTHER" id="PTHR12110:SF41">
    <property type="entry name" value="INOSOSE DEHYDRATASE"/>
    <property type="match status" value="1"/>
</dbReference>
<dbReference type="Proteomes" id="UP000442469">
    <property type="component" value="Unassembled WGS sequence"/>
</dbReference>
<dbReference type="Gene3D" id="3.20.20.150">
    <property type="entry name" value="Divalent-metal-dependent TIM barrel enzymes"/>
    <property type="match status" value="1"/>
</dbReference>
<reference evidence="3 5" key="2">
    <citation type="submission" date="2019-11" db="EMBL/GenBank/DDBJ databases">
        <title>Draft genome sequences of five Paenibacillus species of dairy origin.</title>
        <authorList>
            <person name="Olajide A.M."/>
            <person name="Chen S."/>
            <person name="Lapointe G."/>
        </authorList>
    </citation>
    <scope>NUCLEOTIDE SEQUENCE [LARGE SCALE GENOMIC DNA]</scope>
    <source>
        <strain evidence="3 5">3CT49</strain>
    </source>
</reference>
<gene>
    <name evidence="2" type="ORF">DJ90_3630</name>
    <name evidence="3" type="ORF">GNQ08_09425</name>
</gene>